<dbReference type="Proteomes" id="UP000182783">
    <property type="component" value="Unassembled WGS sequence"/>
</dbReference>
<evidence type="ECO:0000313" key="2">
    <source>
        <dbReference type="Proteomes" id="UP000182783"/>
    </source>
</evidence>
<organism evidence="1 2">
    <name type="scientific">Paenibacillus jilunlii</name>
    <dbReference type="NCBI Taxonomy" id="682956"/>
    <lineage>
        <taxon>Bacteria</taxon>
        <taxon>Bacillati</taxon>
        <taxon>Bacillota</taxon>
        <taxon>Bacilli</taxon>
        <taxon>Bacillales</taxon>
        <taxon>Paenibacillaceae</taxon>
        <taxon>Paenibacillus</taxon>
    </lineage>
</organism>
<sequence>MKCSRCQQEKESTWIRRTNTAYVEEPLNWVLECDECFEQTEDFWEMMWRDHGNGY</sequence>
<gene>
    <name evidence="1" type="ORF">SAMN05216191_13433</name>
</gene>
<dbReference type="RefSeq" id="WP_167544746.1">
    <property type="nucleotide sequence ID" value="NZ_FNGM01000034.1"/>
</dbReference>
<protein>
    <submittedName>
        <fullName evidence="1">Uncharacterized protein</fullName>
    </submittedName>
</protein>
<reference evidence="1 2" key="1">
    <citation type="submission" date="2016-10" db="EMBL/GenBank/DDBJ databases">
        <authorList>
            <person name="de Groot N.N."/>
        </authorList>
    </citation>
    <scope>NUCLEOTIDE SEQUENCE [LARGE SCALE GENOMIC DNA]</scope>
    <source>
        <strain evidence="1 2">CGMCC 1.10239</strain>
    </source>
</reference>
<proteinExistence type="predicted"/>
<name>A0A1H0A1K4_9BACL</name>
<accession>A0A1H0A1K4</accession>
<evidence type="ECO:0000313" key="1">
    <source>
        <dbReference type="EMBL" id="SDN27440.1"/>
    </source>
</evidence>
<dbReference type="AlphaFoldDB" id="A0A1H0A1K4"/>
<dbReference type="EMBL" id="FNGM01000034">
    <property type="protein sequence ID" value="SDN27440.1"/>
    <property type="molecule type" value="Genomic_DNA"/>
</dbReference>